<dbReference type="SMART" id="SM00637">
    <property type="entry name" value="CBD_II"/>
    <property type="match status" value="1"/>
</dbReference>
<name>A0A1C6UH09_9ACTN</name>
<evidence type="ECO:0000256" key="1">
    <source>
        <dbReference type="SAM" id="SignalP"/>
    </source>
</evidence>
<dbReference type="GO" id="GO:0004553">
    <property type="term" value="F:hydrolase activity, hydrolyzing O-glycosyl compounds"/>
    <property type="evidence" value="ECO:0007669"/>
    <property type="project" value="InterPro"/>
</dbReference>
<protein>
    <submittedName>
        <fullName evidence="3">Cellulose binding domain-containing protein</fullName>
    </submittedName>
</protein>
<dbReference type="Proteomes" id="UP000199696">
    <property type="component" value="Unassembled WGS sequence"/>
</dbReference>
<dbReference type="GO" id="GO:0005975">
    <property type="term" value="P:carbohydrate metabolic process"/>
    <property type="evidence" value="ECO:0007669"/>
    <property type="project" value="InterPro"/>
</dbReference>
<evidence type="ECO:0000313" key="4">
    <source>
        <dbReference type="Proteomes" id="UP000199696"/>
    </source>
</evidence>
<keyword evidence="4" id="KW-1185">Reference proteome</keyword>
<gene>
    <name evidence="3" type="ORF">GA0070604_2761</name>
</gene>
<dbReference type="Gene3D" id="2.60.40.290">
    <property type="match status" value="1"/>
</dbReference>
<dbReference type="InterPro" id="IPR012291">
    <property type="entry name" value="CBM2_carb-bd_dom_sf"/>
</dbReference>
<proteinExistence type="predicted"/>
<dbReference type="SUPFAM" id="SSF49384">
    <property type="entry name" value="Carbohydrate-binding domain"/>
    <property type="match status" value="1"/>
</dbReference>
<dbReference type="InterPro" id="IPR008965">
    <property type="entry name" value="CBM2/CBM3_carb-bd_dom_sf"/>
</dbReference>
<feature type="domain" description="CBM2" evidence="2">
    <location>
        <begin position="32"/>
        <end position="140"/>
    </location>
</feature>
<feature type="signal peptide" evidence="1">
    <location>
        <begin position="1"/>
        <end position="34"/>
    </location>
</feature>
<dbReference type="AlphaFoldDB" id="A0A1C6UH09"/>
<accession>A0A1C6UH09</accession>
<keyword evidence="1" id="KW-0732">Signal</keyword>
<dbReference type="InterPro" id="IPR001919">
    <property type="entry name" value="CBD2"/>
</dbReference>
<sequence length="140" mass="14815">MHSRPTRPGRWLARTLTLPLLFATLVASGTTAYAAEGAEAASTCTARYRREGVEVWVSFRNIAPTTVNGWTLSWALADSQQIWTIWNAALVSHTGGIATVRDLGWNANLAPGVEMTIGYIAGGNAPPSGFALNGDPCQAG</sequence>
<dbReference type="STRING" id="227316.GA0070604_2761"/>
<dbReference type="EMBL" id="FMHY01000002">
    <property type="protein sequence ID" value="SCL53385.1"/>
    <property type="molecule type" value="Genomic_DNA"/>
</dbReference>
<evidence type="ECO:0000313" key="3">
    <source>
        <dbReference type="EMBL" id="SCL53385.1"/>
    </source>
</evidence>
<dbReference type="PROSITE" id="PS51173">
    <property type="entry name" value="CBM2"/>
    <property type="match status" value="1"/>
</dbReference>
<feature type="chain" id="PRO_5008747800" evidence="1">
    <location>
        <begin position="35"/>
        <end position="140"/>
    </location>
</feature>
<evidence type="ECO:0000259" key="2">
    <source>
        <dbReference type="PROSITE" id="PS51173"/>
    </source>
</evidence>
<reference evidence="4" key="1">
    <citation type="submission" date="2016-06" db="EMBL/GenBank/DDBJ databases">
        <authorList>
            <person name="Varghese N."/>
            <person name="Submissions Spin"/>
        </authorList>
    </citation>
    <scope>NUCLEOTIDE SEQUENCE [LARGE SCALE GENOMIC DNA]</scope>
    <source>
        <strain evidence="4">DSM 44814</strain>
    </source>
</reference>
<organism evidence="3 4">
    <name type="scientific">Micromonospora eburnea</name>
    <dbReference type="NCBI Taxonomy" id="227316"/>
    <lineage>
        <taxon>Bacteria</taxon>
        <taxon>Bacillati</taxon>
        <taxon>Actinomycetota</taxon>
        <taxon>Actinomycetes</taxon>
        <taxon>Micromonosporales</taxon>
        <taxon>Micromonosporaceae</taxon>
        <taxon>Micromonospora</taxon>
    </lineage>
</organism>
<dbReference type="GO" id="GO:0030247">
    <property type="term" value="F:polysaccharide binding"/>
    <property type="evidence" value="ECO:0007669"/>
    <property type="project" value="UniProtKB-UniRule"/>
</dbReference>
<dbReference type="RefSeq" id="WP_167363459.1">
    <property type="nucleotide sequence ID" value="NZ_FMHY01000002.1"/>
</dbReference>
<dbReference type="Pfam" id="PF00553">
    <property type="entry name" value="CBM_2"/>
    <property type="match status" value="1"/>
</dbReference>